<organism evidence="1">
    <name type="scientific">marine sediment metagenome</name>
    <dbReference type="NCBI Taxonomy" id="412755"/>
    <lineage>
        <taxon>unclassified sequences</taxon>
        <taxon>metagenomes</taxon>
        <taxon>ecological metagenomes</taxon>
    </lineage>
</organism>
<evidence type="ECO:0008006" key="2">
    <source>
        <dbReference type="Google" id="ProtNLM"/>
    </source>
</evidence>
<proteinExistence type="predicted"/>
<dbReference type="Pfam" id="PF04883">
    <property type="entry name" value="HK97-gp10_like"/>
    <property type="match status" value="1"/>
</dbReference>
<protein>
    <recommendedName>
        <fullName evidence="2">HK97 gp10 family phage protein</fullName>
    </recommendedName>
</protein>
<gene>
    <name evidence="1" type="ORF">LCGC14_1167030</name>
</gene>
<dbReference type="EMBL" id="LAZR01005737">
    <property type="protein sequence ID" value="KKM97530.1"/>
    <property type="molecule type" value="Genomic_DNA"/>
</dbReference>
<accession>A0A0F9P913</accession>
<dbReference type="InterPro" id="IPR010064">
    <property type="entry name" value="HK97-gp10_tail"/>
</dbReference>
<dbReference type="AlphaFoldDB" id="A0A0F9P913"/>
<name>A0A0F9P913_9ZZZZ</name>
<sequence length="134" mass="15247">MSSIRVKLKWKGIPELRRNLNRLGDKVHKIVEPIVTQESARILAVAQDRAPRGVTGQLVRNVQLIPARVERGIRGVTAIEGGFVFLQNYSHIQHERMDFRHDTGRAKYAESAIKDEGIPFLRAVARRVRAFLGR</sequence>
<comment type="caution">
    <text evidence="1">The sequence shown here is derived from an EMBL/GenBank/DDBJ whole genome shotgun (WGS) entry which is preliminary data.</text>
</comment>
<reference evidence="1" key="1">
    <citation type="journal article" date="2015" name="Nature">
        <title>Complex archaea that bridge the gap between prokaryotes and eukaryotes.</title>
        <authorList>
            <person name="Spang A."/>
            <person name="Saw J.H."/>
            <person name="Jorgensen S.L."/>
            <person name="Zaremba-Niedzwiedzka K."/>
            <person name="Martijn J."/>
            <person name="Lind A.E."/>
            <person name="van Eijk R."/>
            <person name="Schleper C."/>
            <person name="Guy L."/>
            <person name="Ettema T.J."/>
        </authorList>
    </citation>
    <scope>NUCLEOTIDE SEQUENCE</scope>
</reference>
<evidence type="ECO:0000313" key="1">
    <source>
        <dbReference type="EMBL" id="KKM97530.1"/>
    </source>
</evidence>